<accession>A0A4R9GMZ5</accession>
<protein>
    <submittedName>
        <fullName evidence="1">DUF1272 domain-containing protein</fullName>
    </submittedName>
</protein>
<comment type="caution">
    <text evidence="1">The sequence shown here is derived from an EMBL/GenBank/DDBJ whole genome shotgun (WGS) entry which is preliminary data.</text>
</comment>
<dbReference type="AlphaFoldDB" id="A0A4R9GMZ5"/>
<organism evidence="1 2">
    <name type="scientific">Leptospira fluminis</name>
    <dbReference type="NCBI Taxonomy" id="2484979"/>
    <lineage>
        <taxon>Bacteria</taxon>
        <taxon>Pseudomonadati</taxon>
        <taxon>Spirochaetota</taxon>
        <taxon>Spirochaetia</taxon>
        <taxon>Leptospirales</taxon>
        <taxon>Leptospiraceae</taxon>
        <taxon>Leptospira</taxon>
    </lineage>
</organism>
<gene>
    <name evidence="1" type="ORF">EHO61_15310</name>
</gene>
<dbReference type="Proteomes" id="UP000297855">
    <property type="component" value="Unassembled WGS sequence"/>
</dbReference>
<keyword evidence="2" id="KW-1185">Reference proteome</keyword>
<proteinExistence type="predicted"/>
<evidence type="ECO:0000313" key="1">
    <source>
        <dbReference type="EMBL" id="TGK15353.1"/>
    </source>
</evidence>
<name>A0A4R9GMZ5_9LEPT</name>
<reference evidence="1" key="1">
    <citation type="journal article" date="2019" name="PLoS Negl. Trop. Dis.">
        <title>Revisiting the worldwide diversity of Leptospira species in the environment.</title>
        <authorList>
            <person name="Vincent A.T."/>
            <person name="Schiettekatte O."/>
            <person name="Bourhy P."/>
            <person name="Veyrier F.J."/>
            <person name="Picardeau M."/>
        </authorList>
    </citation>
    <scope>NUCLEOTIDE SEQUENCE [LARGE SCALE GENOMIC DNA]</scope>
    <source>
        <strain evidence="1">SCS5</strain>
    </source>
</reference>
<dbReference type="Pfam" id="PF06906">
    <property type="entry name" value="DUF1272"/>
    <property type="match status" value="1"/>
</dbReference>
<evidence type="ECO:0000313" key="2">
    <source>
        <dbReference type="Proteomes" id="UP000297855"/>
    </source>
</evidence>
<dbReference type="EMBL" id="RQEV01000016">
    <property type="protein sequence ID" value="TGK15353.1"/>
    <property type="molecule type" value="Genomic_DNA"/>
</dbReference>
<dbReference type="InterPro" id="IPR010696">
    <property type="entry name" value="DUF1272"/>
</dbReference>
<sequence length="96" mass="10987">MLELRPVCENCAKPLPNESLDAFICSFECTFCQDCVTSVLQNVCPNCGGGFERRPIRPIEKLRRFPAVIERRTKPVDLEKFHPLLLSNRDVPPQSR</sequence>
<dbReference type="OrthoDB" id="9808883at2"/>
<dbReference type="RefSeq" id="WP_135814446.1">
    <property type="nucleotide sequence ID" value="NZ_RQEV01000016.1"/>
</dbReference>